<keyword evidence="3" id="KW-0067">ATP-binding</keyword>
<dbReference type="InterPro" id="IPR002319">
    <property type="entry name" value="Phenylalanyl-tRNA_Synthase"/>
</dbReference>
<dbReference type="AlphaFoldDB" id="A0A366MBX5"/>
<keyword evidence="5" id="KW-0030">Aminoacyl-tRNA synthetase</keyword>
<dbReference type="SUPFAM" id="SSF55681">
    <property type="entry name" value="Class II aaRS and biotin synthetases"/>
    <property type="match status" value="1"/>
</dbReference>
<organism evidence="7 8">
    <name type="scientific">Candidatus Methanobinarius endosymbioticus</name>
    <dbReference type="NCBI Taxonomy" id="2006182"/>
    <lineage>
        <taxon>Archaea</taxon>
        <taxon>Methanobacteriati</taxon>
        <taxon>Methanobacteriota</taxon>
        <taxon>Methanomada group</taxon>
        <taxon>Methanobacteria</taxon>
        <taxon>Methanobacteriales</taxon>
        <taxon>Methanobacteriaceae</taxon>
        <taxon>Candidatus Methanobinarius</taxon>
    </lineage>
</organism>
<evidence type="ECO:0000313" key="8">
    <source>
        <dbReference type="Proteomes" id="UP000253099"/>
    </source>
</evidence>
<feature type="domain" description="Aminoacyl-transfer RNA synthetases class-II family profile" evidence="6">
    <location>
        <begin position="127"/>
        <end position="341"/>
    </location>
</feature>
<protein>
    <submittedName>
        <fullName evidence="7">O-phosphoserine--tRNA(Cys) ligase</fullName>
        <ecNumber evidence="7">6.1.1.27</ecNumber>
    </submittedName>
</protein>
<gene>
    <name evidence="7" type="primary">sepS</name>
    <name evidence="7" type="ORF">ALNOE001_12780</name>
</gene>
<dbReference type="PROSITE" id="PS50862">
    <property type="entry name" value="AA_TRNA_LIGASE_II"/>
    <property type="match status" value="1"/>
</dbReference>
<keyword evidence="2" id="KW-0547">Nucleotide-binding</keyword>
<dbReference type="Gene3D" id="3.30.930.10">
    <property type="entry name" value="Bira Bifunctional Protein, Domain 2"/>
    <property type="match status" value="1"/>
</dbReference>
<dbReference type="EC" id="6.1.1.27" evidence="7"/>
<name>A0A366MBX5_9EURY</name>
<evidence type="ECO:0000259" key="6">
    <source>
        <dbReference type="PROSITE" id="PS50862"/>
    </source>
</evidence>
<dbReference type="EMBL" id="NIZT01000030">
    <property type="protein sequence ID" value="RBQ23002.1"/>
    <property type="molecule type" value="Genomic_DNA"/>
</dbReference>
<dbReference type="GO" id="GO:0000049">
    <property type="term" value="F:tRNA binding"/>
    <property type="evidence" value="ECO:0007669"/>
    <property type="project" value="InterPro"/>
</dbReference>
<keyword evidence="8" id="KW-1185">Reference proteome</keyword>
<accession>A0A366MBX5</accession>
<dbReference type="Proteomes" id="UP000253099">
    <property type="component" value="Unassembled WGS sequence"/>
</dbReference>
<reference evidence="7 8" key="1">
    <citation type="submission" date="2018-06" db="EMBL/GenBank/DDBJ databases">
        <title>Genomic insight into two independent archaeal endosymbiosis events.</title>
        <authorList>
            <person name="Lind A.E."/>
            <person name="Lewis W.H."/>
            <person name="Spang A."/>
            <person name="Guy L."/>
            <person name="Embley M.T."/>
            <person name="Ettema T.J.G."/>
        </authorList>
    </citation>
    <scope>NUCLEOTIDE SEQUENCE [LARGE SCALE GENOMIC DNA]</scope>
    <source>
        <strain evidence="7">NOE</strain>
    </source>
</reference>
<keyword evidence="4" id="KW-0648">Protein biosynthesis</keyword>
<evidence type="ECO:0000256" key="1">
    <source>
        <dbReference type="ARBA" id="ARBA00022598"/>
    </source>
</evidence>
<dbReference type="InterPro" id="IPR006195">
    <property type="entry name" value="aa-tRNA-synth_II"/>
</dbReference>
<dbReference type="Pfam" id="PF01409">
    <property type="entry name" value="tRNA-synt_2d"/>
    <property type="match status" value="1"/>
</dbReference>
<dbReference type="GO" id="GO:0005524">
    <property type="term" value="F:ATP binding"/>
    <property type="evidence" value="ECO:0007669"/>
    <property type="project" value="UniProtKB-KW"/>
</dbReference>
<keyword evidence="1 7" id="KW-0436">Ligase</keyword>
<comment type="caution">
    <text evidence="7">The sequence shown here is derived from an EMBL/GenBank/DDBJ whole genome shotgun (WGS) entry which is preliminary data.</text>
</comment>
<evidence type="ECO:0000313" key="7">
    <source>
        <dbReference type="EMBL" id="RBQ23002.1"/>
    </source>
</evidence>
<dbReference type="GO" id="GO:0043039">
    <property type="term" value="P:tRNA aminoacylation"/>
    <property type="evidence" value="ECO:0007669"/>
    <property type="project" value="InterPro"/>
</dbReference>
<proteinExistence type="predicted"/>
<evidence type="ECO:0000256" key="3">
    <source>
        <dbReference type="ARBA" id="ARBA00022840"/>
    </source>
</evidence>
<dbReference type="NCBIfam" id="TIGR00470">
    <property type="entry name" value="sepS"/>
    <property type="match status" value="1"/>
</dbReference>
<dbReference type="Gene3D" id="6.20.250.20">
    <property type="match status" value="1"/>
</dbReference>
<dbReference type="InterPro" id="IPR045864">
    <property type="entry name" value="aa-tRNA-synth_II/BPL/LPL"/>
</dbReference>
<evidence type="ECO:0000256" key="4">
    <source>
        <dbReference type="ARBA" id="ARBA00022917"/>
    </source>
</evidence>
<sequence length="554" mass="63557">MNKKKIIKLAKKDFEKAWIESEKLVKKPHPDYEYPRLKYEIGESHILYDTVAKLREAYLRLGFNEAVNTLFIDKNDVYKQFGPEAPAVLDRCFYLAGLPRPDIGIGMDKIENIKKLDNNIDDNDIVNLQEVFRRYKKGELDGDDLVLEVAEALKVSNEEGLLILEKVFPEIKDLVPVASNTTLRSHMTSGWFISLESMVKKSNLPIKMFSIDRCFRREQKEDSSHLMTYHSASCVIVDENVSLDTGKAISEAQLKYFGFSKFKFVSDEKKSKYYIPETQTEVYGYHPKLNEWVEIATFGLYSPIALSKYGIDKEVMNLGLGVERIAMVLNQINDVRELVYPQLYKKLEISDNDIATMLNYNYYPVTDEGIKLMESILNVWENKKDKTSPCEFIIFDGEFLNKIIVVKAIEEEQNTNLLGPASTNNIYIYDGNILGIPENIELAVKKVESSPEEYKKEDIVKEIPKDTKIIYDAVEKGISTNIRYIDALAAKTAYKIEEALLTGLDELILRNTIARTLSDVNLKLNDIAMNYINNENKLIDIRGPLFSTIKMELK</sequence>
<dbReference type="GO" id="GO:0006412">
    <property type="term" value="P:translation"/>
    <property type="evidence" value="ECO:0007669"/>
    <property type="project" value="UniProtKB-KW"/>
</dbReference>
<evidence type="ECO:0000256" key="5">
    <source>
        <dbReference type="ARBA" id="ARBA00023146"/>
    </source>
</evidence>
<dbReference type="GO" id="GO:0043816">
    <property type="term" value="F:phosphoserine-tRNA(Cys) ligase activity"/>
    <property type="evidence" value="ECO:0007669"/>
    <property type="project" value="UniProtKB-EC"/>
</dbReference>
<dbReference type="InterPro" id="IPR005246">
    <property type="entry name" value="O-Pseryl-tRNA(Cys)_ligase"/>
</dbReference>
<evidence type="ECO:0000256" key="2">
    <source>
        <dbReference type="ARBA" id="ARBA00022741"/>
    </source>
</evidence>